<sequence>MVMVSTIYMYAYVGLNFQVLFKNLNVDIKEVKQTTLLKDKSRMTEGNPEFSQPKIVEEVKSTVRSVVNQVVLPADVAGPSYLVDLSQIPTVPASNIPNFQSVLKTNVLGFDLFHSHLLPMSMNKAIEELLSIVVERSVSIASQTEYINDPDEIYIDNVSSLMVASLAGNLSSVTCKEPLRVFMASKKLHKGYECSK</sequence>
<dbReference type="GO" id="GO:0017148">
    <property type="term" value="P:negative regulation of translation"/>
    <property type="evidence" value="ECO:0007669"/>
    <property type="project" value="InterPro"/>
</dbReference>
<dbReference type="Pfam" id="PF12842">
    <property type="entry name" value="DUF3819"/>
    <property type="match status" value="1"/>
</dbReference>
<organism evidence="2 3">
    <name type="scientific">Helianthus annuus</name>
    <name type="common">Common sunflower</name>
    <dbReference type="NCBI Taxonomy" id="4232"/>
    <lineage>
        <taxon>Eukaryota</taxon>
        <taxon>Viridiplantae</taxon>
        <taxon>Streptophyta</taxon>
        <taxon>Embryophyta</taxon>
        <taxon>Tracheophyta</taxon>
        <taxon>Spermatophyta</taxon>
        <taxon>Magnoliopsida</taxon>
        <taxon>eudicotyledons</taxon>
        <taxon>Gunneridae</taxon>
        <taxon>Pentapetalae</taxon>
        <taxon>asterids</taxon>
        <taxon>campanulids</taxon>
        <taxon>Asterales</taxon>
        <taxon>Asteraceae</taxon>
        <taxon>Asteroideae</taxon>
        <taxon>Heliantheae alliance</taxon>
        <taxon>Heliantheae</taxon>
        <taxon>Helianthus</taxon>
    </lineage>
</organism>
<comment type="caution">
    <text evidence="2">The sequence shown here is derived from an EMBL/GenBank/DDBJ whole genome shotgun (WGS) entry which is preliminary data.</text>
</comment>
<dbReference type="Proteomes" id="UP000215914">
    <property type="component" value="Unassembled WGS sequence"/>
</dbReference>
<dbReference type="InterPro" id="IPR024557">
    <property type="entry name" value="CNOT1_dom_4"/>
</dbReference>
<reference evidence="2" key="1">
    <citation type="journal article" date="2017" name="Nature">
        <title>The sunflower genome provides insights into oil metabolism, flowering and Asterid evolution.</title>
        <authorList>
            <person name="Badouin H."/>
            <person name="Gouzy J."/>
            <person name="Grassa C.J."/>
            <person name="Murat F."/>
            <person name="Staton S.E."/>
            <person name="Cottret L."/>
            <person name="Lelandais-Briere C."/>
            <person name="Owens G.L."/>
            <person name="Carrere S."/>
            <person name="Mayjonade B."/>
            <person name="Legrand L."/>
            <person name="Gill N."/>
            <person name="Kane N.C."/>
            <person name="Bowers J.E."/>
            <person name="Hubner S."/>
            <person name="Bellec A."/>
            <person name="Berard A."/>
            <person name="Berges H."/>
            <person name="Blanchet N."/>
            <person name="Boniface M.C."/>
            <person name="Brunel D."/>
            <person name="Catrice O."/>
            <person name="Chaidir N."/>
            <person name="Claudel C."/>
            <person name="Donnadieu C."/>
            <person name="Faraut T."/>
            <person name="Fievet G."/>
            <person name="Helmstetter N."/>
            <person name="King M."/>
            <person name="Knapp S.J."/>
            <person name="Lai Z."/>
            <person name="Le Paslier M.C."/>
            <person name="Lippi Y."/>
            <person name="Lorenzon L."/>
            <person name="Mandel J.R."/>
            <person name="Marage G."/>
            <person name="Marchand G."/>
            <person name="Marquand E."/>
            <person name="Bret-Mestries E."/>
            <person name="Morien E."/>
            <person name="Nambeesan S."/>
            <person name="Nguyen T."/>
            <person name="Pegot-Espagnet P."/>
            <person name="Pouilly N."/>
            <person name="Raftis F."/>
            <person name="Sallet E."/>
            <person name="Schiex T."/>
            <person name="Thomas J."/>
            <person name="Vandecasteele C."/>
            <person name="Vares D."/>
            <person name="Vear F."/>
            <person name="Vautrin S."/>
            <person name="Crespi M."/>
            <person name="Mangin B."/>
            <person name="Burke J.M."/>
            <person name="Salse J."/>
            <person name="Munos S."/>
            <person name="Vincourt P."/>
            <person name="Rieseberg L.H."/>
            <person name="Langlade N.B."/>
        </authorList>
    </citation>
    <scope>NUCLEOTIDE SEQUENCE</scope>
    <source>
        <tissue evidence="2">Leaves</tissue>
    </source>
</reference>
<evidence type="ECO:0000313" key="3">
    <source>
        <dbReference type="Proteomes" id="UP000215914"/>
    </source>
</evidence>
<gene>
    <name evidence="2" type="ORF">HanXRQr2_Chr13g0606551</name>
</gene>
<name>A0A9K3EKC3_HELAN</name>
<dbReference type="PANTHER" id="PTHR13162:SF8">
    <property type="entry name" value="CCR4-NOT TRANSCRIPTION COMPLEX SUBUNIT 1"/>
    <property type="match status" value="1"/>
</dbReference>
<feature type="domain" description="CCR4-NOT transcription complex subunit 1" evidence="1">
    <location>
        <begin position="116"/>
        <end position="185"/>
    </location>
</feature>
<dbReference type="Gramene" id="mRNA:HanXRQr2_Chr13g0606551">
    <property type="protein sequence ID" value="mRNA:HanXRQr2_Chr13g0606551"/>
    <property type="gene ID" value="HanXRQr2_Chr13g0606551"/>
</dbReference>
<dbReference type="AlphaFoldDB" id="A0A9K3EKC3"/>
<proteinExistence type="predicted"/>
<accession>A0A9K3EKC3</accession>
<dbReference type="EMBL" id="MNCJ02000328">
    <property type="protein sequence ID" value="KAF5774948.1"/>
    <property type="molecule type" value="Genomic_DNA"/>
</dbReference>
<keyword evidence="3" id="KW-1185">Reference proteome</keyword>
<dbReference type="InterPro" id="IPR040398">
    <property type="entry name" value="Not1"/>
</dbReference>
<dbReference type="PANTHER" id="PTHR13162">
    <property type="entry name" value="CCR4-NOT TRANSCRIPTION COMPLEX"/>
    <property type="match status" value="1"/>
</dbReference>
<dbReference type="GO" id="GO:0030015">
    <property type="term" value="C:CCR4-NOT core complex"/>
    <property type="evidence" value="ECO:0007669"/>
    <property type="project" value="InterPro"/>
</dbReference>
<evidence type="ECO:0000313" key="2">
    <source>
        <dbReference type="EMBL" id="KAF5774948.1"/>
    </source>
</evidence>
<evidence type="ECO:0000259" key="1">
    <source>
        <dbReference type="Pfam" id="PF12842"/>
    </source>
</evidence>
<reference evidence="2" key="2">
    <citation type="submission" date="2020-06" db="EMBL/GenBank/DDBJ databases">
        <title>Helianthus annuus Genome sequencing and assembly Release 2.</title>
        <authorList>
            <person name="Gouzy J."/>
            <person name="Langlade N."/>
            <person name="Munos S."/>
        </authorList>
    </citation>
    <scope>NUCLEOTIDE SEQUENCE</scope>
    <source>
        <tissue evidence="2">Leaves</tissue>
    </source>
</reference>
<protein>
    <submittedName>
        <fullName evidence="2">CCR4-NOT transcription complex subunit 1</fullName>
    </submittedName>
</protein>